<sequence length="234" mass="26597">MISALPFCILHSPFSVLQTSDFRLQTSLFTTHRHQYINSTFFSIITIITITTIIIIMPIRFRDVRFLGGRRPPGCRRLFAMSWENLDESPEDAESAAAETEGNQEPQGSDREKQHVKPSEEAQAQSFPNDPRKIKACAVLTRCRCMTPEAEPRPSPYYLIRFHLALNCSGVDLFAAIPTLPDAASVEEHWQTPPRAQRVLRSFIDNPSYGSKYFYCYRAVVGGRVLGDRAARNW</sequence>
<feature type="transmembrane region" description="Helical" evidence="2">
    <location>
        <begin position="42"/>
        <end position="61"/>
    </location>
</feature>
<dbReference type="Proteomes" id="UP000236664">
    <property type="component" value="Unassembled WGS sequence"/>
</dbReference>
<keyword evidence="2" id="KW-0472">Membrane</keyword>
<gene>
    <name evidence="3" type="ORF">FNYG_08693</name>
</gene>
<name>A0A2K0W6S3_GIBNY</name>
<keyword evidence="2" id="KW-0812">Transmembrane</keyword>
<dbReference type="EMBL" id="MTQA01000119">
    <property type="protein sequence ID" value="PNP77967.1"/>
    <property type="molecule type" value="Genomic_DNA"/>
</dbReference>
<evidence type="ECO:0000313" key="4">
    <source>
        <dbReference type="Proteomes" id="UP000236664"/>
    </source>
</evidence>
<keyword evidence="4" id="KW-1185">Reference proteome</keyword>
<dbReference type="AlphaFoldDB" id="A0A2K0W6S3"/>
<reference evidence="3 4" key="1">
    <citation type="submission" date="2017-06" db="EMBL/GenBank/DDBJ databases">
        <title>Genome of Fusarium nygamai isolate CS10214.</title>
        <authorList>
            <person name="Gardiner D.M."/>
            <person name="Obanor F."/>
            <person name="Kazan K."/>
        </authorList>
    </citation>
    <scope>NUCLEOTIDE SEQUENCE [LARGE SCALE GENOMIC DNA]</scope>
    <source>
        <strain evidence="3 4">CS10214</strain>
    </source>
</reference>
<accession>A0A2K0W6S3</accession>
<keyword evidence="2" id="KW-1133">Transmembrane helix</keyword>
<feature type="region of interest" description="Disordered" evidence="1">
    <location>
        <begin position="90"/>
        <end position="128"/>
    </location>
</feature>
<organism evidence="3 4">
    <name type="scientific">Gibberella nygamai</name>
    <name type="common">Bean root rot disease fungus</name>
    <name type="synonym">Fusarium nygamai</name>
    <dbReference type="NCBI Taxonomy" id="42673"/>
    <lineage>
        <taxon>Eukaryota</taxon>
        <taxon>Fungi</taxon>
        <taxon>Dikarya</taxon>
        <taxon>Ascomycota</taxon>
        <taxon>Pezizomycotina</taxon>
        <taxon>Sordariomycetes</taxon>
        <taxon>Hypocreomycetidae</taxon>
        <taxon>Hypocreales</taxon>
        <taxon>Nectriaceae</taxon>
        <taxon>Fusarium</taxon>
        <taxon>Fusarium fujikuroi species complex</taxon>
    </lineage>
</organism>
<dbReference type="OrthoDB" id="5043945at2759"/>
<comment type="caution">
    <text evidence="3">The sequence shown here is derived from an EMBL/GenBank/DDBJ whole genome shotgun (WGS) entry which is preliminary data.</text>
</comment>
<evidence type="ECO:0000256" key="2">
    <source>
        <dbReference type="SAM" id="Phobius"/>
    </source>
</evidence>
<feature type="compositionally biased region" description="Basic and acidic residues" evidence="1">
    <location>
        <begin position="108"/>
        <end position="120"/>
    </location>
</feature>
<evidence type="ECO:0000313" key="3">
    <source>
        <dbReference type="EMBL" id="PNP77967.1"/>
    </source>
</evidence>
<protein>
    <submittedName>
        <fullName evidence="3">Uncharacterized protein</fullName>
    </submittedName>
</protein>
<proteinExistence type="predicted"/>
<evidence type="ECO:0000256" key="1">
    <source>
        <dbReference type="SAM" id="MobiDB-lite"/>
    </source>
</evidence>